<dbReference type="EMBL" id="CP023434">
    <property type="protein sequence ID" value="AXY25503.1"/>
    <property type="molecule type" value="Genomic_DNA"/>
</dbReference>
<dbReference type="SMART" id="SM00382">
    <property type="entry name" value="AAA"/>
    <property type="match status" value="1"/>
</dbReference>
<dbReference type="InterPro" id="IPR028350">
    <property type="entry name" value="DNAC/IstB-like"/>
</dbReference>
<evidence type="ECO:0000256" key="3">
    <source>
        <dbReference type="ARBA" id="ARBA00022840"/>
    </source>
</evidence>
<protein>
    <submittedName>
        <fullName evidence="6">ATP-binding protein</fullName>
    </submittedName>
</protein>
<dbReference type="NCBIfam" id="NF038214">
    <property type="entry name" value="IS21_help_AAA"/>
    <property type="match status" value="1"/>
</dbReference>
<name>A0A347WK96_9LACT</name>
<keyword evidence="9" id="KW-1185">Reference proteome</keyword>
<dbReference type="CDD" id="cd00009">
    <property type="entry name" value="AAA"/>
    <property type="match status" value="1"/>
</dbReference>
<dbReference type="PANTHER" id="PTHR30050">
    <property type="entry name" value="CHROMOSOMAL REPLICATION INITIATOR PROTEIN DNAA"/>
    <property type="match status" value="1"/>
</dbReference>
<dbReference type="Proteomes" id="UP000263232">
    <property type="component" value="Chromosome"/>
</dbReference>
<dbReference type="InterPro" id="IPR003593">
    <property type="entry name" value="AAA+_ATPase"/>
</dbReference>
<dbReference type="EMBL" id="CP023434">
    <property type="protein sequence ID" value="AXY25673.1"/>
    <property type="molecule type" value="Genomic_DNA"/>
</dbReference>
<evidence type="ECO:0000259" key="4">
    <source>
        <dbReference type="SMART" id="SM00382"/>
    </source>
</evidence>
<proteinExistence type="inferred from homology"/>
<dbReference type="GO" id="GO:0005524">
    <property type="term" value="F:ATP binding"/>
    <property type="evidence" value="ECO:0007669"/>
    <property type="project" value="UniProtKB-KW"/>
</dbReference>
<dbReference type="InterPro" id="IPR047661">
    <property type="entry name" value="IstB"/>
</dbReference>
<evidence type="ECO:0000313" key="6">
    <source>
        <dbReference type="EMBL" id="AXY25503.1"/>
    </source>
</evidence>
<dbReference type="KEGG" id="abae:CL176_00165"/>
<sequence length="252" mass="29245">MTQSVSDLQESFKQLKLGETAQQLPILLRQAEQDNLTYLEFLTELVRYEQTQRDAKRVERYMKWAQFPYHKRLSQFDIQAQQSLSQRQLKQLGELTWIDDQFNLILLGPPGVGKTALSVGLGIEAIEQGYRVMFVTMGQLMTYLKTEEFTRKSQIQLNRIRQADLVIVDDLMYMAMETYEANLFFQLISQLYEHSSLIISSNKAPDHWGELIGDPGITTAILDRILHRVEVINLNGDSYRMKNNQKIFSAET</sequence>
<organism evidence="6 9">
    <name type="scientific">Suicoccus acidiformans</name>
    <dbReference type="NCBI Taxonomy" id="2036206"/>
    <lineage>
        <taxon>Bacteria</taxon>
        <taxon>Bacillati</taxon>
        <taxon>Bacillota</taxon>
        <taxon>Bacilli</taxon>
        <taxon>Lactobacillales</taxon>
        <taxon>Aerococcaceae</taxon>
        <taxon>Suicoccus</taxon>
    </lineage>
</organism>
<dbReference type="KEGG" id="abae:CL176_09985"/>
<dbReference type="RefSeq" id="WP_118989491.1">
    <property type="nucleotide sequence ID" value="NZ_CP023434.1"/>
</dbReference>
<evidence type="ECO:0000313" key="7">
    <source>
        <dbReference type="EMBL" id="AXY25673.1"/>
    </source>
</evidence>
<evidence type="ECO:0000256" key="2">
    <source>
        <dbReference type="ARBA" id="ARBA00022741"/>
    </source>
</evidence>
<keyword evidence="2" id="KW-0547">Nucleotide-binding</keyword>
<gene>
    <name evidence="5" type="ORF">CL176_00165</name>
    <name evidence="6" type="ORF">CL176_05555</name>
    <name evidence="7" type="ORF">CL176_06490</name>
    <name evidence="8" type="ORF">CL176_09985</name>
</gene>
<feature type="domain" description="AAA+ ATPase" evidence="4">
    <location>
        <begin position="100"/>
        <end position="233"/>
    </location>
</feature>
<dbReference type="SUPFAM" id="SSF52540">
    <property type="entry name" value="P-loop containing nucleoside triphosphate hydrolases"/>
    <property type="match status" value="1"/>
</dbReference>
<dbReference type="InterPro" id="IPR027417">
    <property type="entry name" value="P-loop_NTPase"/>
</dbReference>
<evidence type="ECO:0000256" key="1">
    <source>
        <dbReference type="ARBA" id="ARBA00008059"/>
    </source>
</evidence>
<dbReference type="AlphaFoldDB" id="A0A347WK96"/>
<dbReference type="PANTHER" id="PTHR30050:SF4">
    <property type="entry name" value="ATP-BINDING PROTEIN RV3427C IN INSERTION SEQUENCE-RELATED"/>
    <property type="match status" value="1"/>
</dbReference>
<dbReference type="GO" id="GO:0006260">
    <property type="term" value="P:DNA replication"/>
    <property type="evidence" value="ECO:0007669"/>
    <property type="project" value="TreeGrafter"/>
</dbReference>
<comment type="similarity">
    <text evidence="1">Belongs to the IS21/IS1162 putative ATP-binding protein family.</text>
</comment>
<evidence type="ECO:0000313" key="5">
    <source>
        <dbReference type="EMBL" id="AXY24567.1"/>
    </source>
</evidence>
<dbReference type="EMBL" id="CP023434">
    <property type="protein sequence ID" value="AXY24567.1"/>
    <property type="molecule type" value="Genomic_DNA"/>
</dbReference>
<dbReference type="OrthoDB" id="2052561at2"/>
<evidence type="ECO:0000313" key="8">
    <source>
        <dbReference type="EMBL" id="AXY26297.1"/>
    </source>
</evidence>
<accession>A0A347WK96</accession>
<keyword evidence="3 6" id="KW-0067">ATP-binding</keyword>
<dbReference type="KEGG" id="abae:CL176_06490"/>
<dbReference type="PIRSF" id="PIRSF003073">
    <property type="entry name" value="DNAC_TnpB_IstB"/>
    <property type="match status" value="1"/>
</dbReference>
<dbReference type="InterPro" id="IPR002611">
    <property type="entry name" value="IstB_ATP-bd"/>
</dbReference>
<reference evidence="6 9" key="1">
    <citation type="submission" date="2017-09" db="EMBL/GenBank/DDBJ databases">
        <title>Complete genome sequence of Oxytococcus suis strain ZY16052.</title>
        <authorList>
            <person name="Li F."/>
        </authorList>
    </citation>
    <scope>NUCLEOTIDE SEQUENCE [LARGE SCALE GENOMIC DNA]</scope>
    <source>
        <strain evidence="6 9">ZY16052</strain>
    </source>
</reference>
<dbReference type="KEGG" id="abae:CL176_05555"/>
<dbReference type="Pfam" id="PF01695">
    <property type="entry name" value="IstB_IS21"/>
    <property type="match status" value="1"/>
</dbReference>
<dbReference type="EMBL" id="CP023434">
    <property type="protein sequence ID" value="AXY26297.1"/>
    <property type="molecule type" value="Genomic_DNA"/>
</dbReference>
<dbReference type="Gene3D" id="3.40.50.300">
    <property type="entry name" value="P-loop containing nucleotide triphosphate hydrolases"/>
    <property type="match status" value="1"/>
</dbReference>
<evidence type="ECO:0000313" key="9">
    <source>
        <dbReference type="Proteomes" id="UP000263232"/>
    </source>
</evidence>